<gene>
    <name evidence="1" type="ORF">IMCC3135_15080</name>
</gene>
<dbReference type="Proteomes" id="UP000250079">
    <property type="component" value="Chromosome"/>
</dbReference>
<dbReference type="AlphaFoldDB" id="A0A2Z2NWA5"/>
<protein>
    <submittedName>
        <fullName evidence="1">Uncharacterized protein</fullName>
    </submittedName>
</protein>
<keyword evidence="2" id="KW-1185">Reference proteome</keyword>
<reference evidence="1 2" key="1">
    <citation type="submission" date="2016-12" db="EMBL/GenBank/DDBJ databases">
        <authorList>
            <person name="Song W.-J."/>
            <person name="Kurnit D.M."/>
        </authorList>
    </citation>
    <scope>NUCLEOTIDE SEQUENCE [LARGE SCALE GENOMIC DNA]</scope>
    <source>
        <strain evidence="1 2">IMCC3135</strain>
    </source>
</reference>
<evidence type="ECO:0000313" key="1">
    <source>
        <dbReference type="EMBL" id="ASJ73100.1"/>
    </source>
</evidence>
<proteinExistence type="predicted"/>
<accession>A0A2Z2NWA5</accession>
<dbReference type="EMBL" id="CP018632">
    <property type="protein sequence ID" value="ASJ73100.1"/>
    <property type="molecule type" value="Genomic_DNA"/>
</dbReference>
<dbReference type="KEGG" id="gai:IMCC3135_15080"/>
<name>A0A2Z2NWA5_9GAMM</name>
<sequence>MNLRLHYFQLSERYRTLAVRNIDWLVTVTHNSLSDDCALNLLITRKGFETFFTQCSLKLYLSLRSTTATQTAMALG</sequence>
<evidence type="ECO:0000313" key="2">
    <source>
        <dbReference type="Proteomes" id="UP000250079"/>
    </source>
</evidence>
<organism evidence="1 2">
    <name type="scientific">Granulosicoccus antarcticus IMCC3135</name>
    <dbReference type="NCBI Taxonomy" id="1192854"/>
    <lineage>
        <taxon>Bacteria</taxon>
        <taxon>Pseudomonadati</taxon>
        <taxon>Pseudomonadota</taxon>
        <taxon>Gammaproteobacteria</taxon>
        <taxon>Chromatiales</taxon>
        <taxon>Granulosicoccaceae</taxon>
        <taxon>Granulosicoccus</taxon>
    </lineage>
</organism>